<reference evidence="1" key="1">
    <citation type="submission" date="2014-11" db="EMBL/GenBank/DDBJ databases">
        <authorList>
            <person name="Amaro Gonzalez C."/>
        </authorList>
    </citation>
    <scope>NUCLEOTIDE SEQUENCE</scope>
</reference>
<dbReference type="AlphaFoldDB" id="A0A0E9VEU4"/>
<protein>
    <submittedName>
        <fullName evidence="1">Uncharacterized protein</fullName>
    </submittedName>
</protein>
<proteinExistence type="predicted"/>
<dbReference type="EMBL" id="GBXM01031995">
    <property type="protein sequence ID" value="JAH76582.1"/>
    <property type="molecule type" value="Transcribed_RNA"/>
</dbReference>
<evidence type="ECO:0000313" key="1">
    <source>
        <dbReference type="EMBL" id="JAH76582.1"/>
    </source>
</evidence>
<accession>A0A0E9VEU4</accession>
<organism evidence="1">
    <name type="scientific">Anguilla anguilla</name>
    <name type="common">European freshwater eel</name>
    <name type="synonym">Muraena anguilla</name>
    <dbReference type="NCBI Taxonomy" id="7936"/>
    <lineage>
        <taxon>Eukaryota</taxon>
        <taxon>Metazoa</taxon>
        <taxon>Chordata</taxon>
        <taxon>Craniata</taxon>
        <taxon>Vertebrata</taxon>
        <taxon>Euteleostomi</taxon>
        <taxon>Actinopterygii</taxon>
        <taxon>Neopterygii</taxon>
        <taxon>Teleostei</taxon>
        <taxon>Anguilliformes</taxon>
        <taxon>Anguillidae</taxon>
        <taxon>Anguilla</taxon>
    </lineage>
</organism>
<sequence>MWTNSSPLSSFSFCLILCCSVGSGSTVSVSCLRQTPAF</sequence>
<name>A0A0E9VEU4_ANGAN</name>
<reference evidence="1" key="2">
    <citation type="journal article" date="2015" name="Fish Shellfish Immunol.">
        <title>Early steps in the European eel (Anguilla anguilla)-Vibrio vulnificus interaction in the gills: Role of the RtxA13 toxin.</title>
        <authorList>
            <person name="Callol A."/>
            <person name="Pajuelo D."/>
            <person name="Ebbesson L."/>
            <person name="Teles M."/>
            <person name="MacKenzie S."/>
            <person name="Amaro C."/>
        </authorList>
    </citation>
    <scope>NUCLEOTIDE SEQUENCE</scope>
</reference>